<dbReference type="InterPro" id="IPR023286">
    <property type="entry name" value="ABATE_dom_sf"/>
</dbReference>
<proteinExistence type="predicted"/>
<organism evidence="2 3">
    <name type="scientific">Prauserella alba</name>
    <dbReference type="NCBI Taxonomy" id="176898"/>
    <lineage>
        <taxon>Bacteria</taxon>
        <taxon>Bacillati</taxon>
        <taxon>Actinomycetota</taxon>
        <taxon>Actinomycetes</taxon>
        <taxon>Pseudonocardiales</taxon>
        <taxon>Pseudonocardiaceae</taxon>
        <taxon>Prauserella</taxon>
    </lineage>
</organism>
<feature type="domain" description="Zinc finger CGNR" evidence="1">
    <location>
        <begin position="155"/>
        <end position="195"/>
    </location>
</feature>
<dbReference type="PANTHER" id="PTHR35525">
    <property type="entry name" value="BLL6575 PROTEIN"/>
    <property type="match status" value="1"/>
</dbReference>
<gene>
    <name evidence="2" type="ORF">GCM10009675_12750</name>
</gene>
<dbReference type="SUPFAM" id="SSF160904">
    <property type="entry name" value="Jann2411-like"/>
    <property type="match status" value="1"/>
</dbReference>
<protein>
    <submittedName>
        <fullName evidence="2">CGNR zinc finger domain-containing protein</fullName>
    </submittedName>
</protein>
<dbReference type="InterPro" id="IPR021005">
    <property type="entry name" value="Znf_CGNR"/>
</dbReference>
<dbReference type="RefSeq" id="WP_253856486.1">
    <property type="nucleotide sequence ID" value="NZ_BAAALM010000005.1"/>
</dbReference>
<reference evidence="2 3" key="1">
    <citation type="journal article" date="2019" name="Int. J. Syst. Evol. Microbiol.">
        <title>The Global Catalogue of Microorganisms (GCM) 10K type strain sequencing project: providing services to taxonomists for standard genome sequencing and annotation.</title>
        <authorList>
            <consortium name="The Broad Institute Genomics Platform"/>
            <consortium name="The Broad Institute Genome Sequencing Center for Infectious Disease"/>
            <person name="Wu L."/>
            <person name="Ma J."/>
        </authorList>
    </citation>
    <scope>NUCLEOTIDE SEQUENCE [LARGE SCALE GENOMIC DNA]</scope>
    <source>
        <strain evidence="2 3">JCM 13022</strain>
    </source>
</reference>
<dbReference type="Proteomes" id="UP001500467">
    <property type="component" value="Unassembled WGS sequence"/>
</dbReference>
<evidence type="ECO:0000259" key="1">
    <source>
        <dbReference type="Pfam" id="PF11706"/>
    </source>
</evidence>
<dbReference type="Pfam" id="PF11706">
    <property type="entry name" value="zf-CGNR"/>
    <property type="match status" value="1"/>
</dbReference>
<accession>A0ABN1V9U1</accession>
<evidence type="ECO:0000313" key="2">
    <source>
        <dbReference type="EMBL" id="GAA1198580.1"/>
    </source>
</evidence>
<dbReference type="Pfam" id="PF07336">
    <property type="entry name" value="ABATE"/>
    <property type="match status" value="1"/>
</dbReference>
<dbReference type="PANTHER" id="PTHR35525:SF3">
    <property type="entry name" value="BLL6575 PROTEIN"/>
    <property type="match status" value="1"/>
</dbReference>
<evidence type="ECO:0000313" key="3">
    <source>
        <dbReference type="Proteomes" id="UP001500467"/>
    </source>
</evidence>
<keyword evidence="3" id="KW-1185">Reference proteome</keyword>
<dbReference type="EMBL" id="BAAALM010000005">
    <property type="protein sequence ID" value="GAA1198580.1"/>
    <property type="molecule type" value="Genomic_DNA"/>
</dbReference>
<dbReference type="InterPro" id="IPR010852">
    <property type="entry name" value="ABATE"/>
</dbReference>
<sequence>MGELGPLVGEPLALDLVNTRARLPDQEFDFLADLAAMRHWLSCEQDLPAHGRLTTVAESHLRSPTRADLEAVRDLRDHAASAIARARRGDPPATRDLRAINDAMRAAPLRRELVRDGEGRPRLSVAHDGPRGTRIAAALAESVAELLADERVETVRNCEADFCILLFLPAHPRRRWCNPAICGNRVRVARFHERRRSRSGQS</sequence>
<comment type="caution">
    <text evidence="2">The sequence shown here is derived from an EMBL/GenBank/DDBJ whole genome shotgun (WGS) entry which is preliminary data.</text>
</comment>
<dbReference type="Gene3D" id="1.10.3300.10">
    <property type="entry name" value="Jann2411-like domain"/>
    <property type="match status" value="1"/>
</dbReference>
<name>A0ABN1V9U1_9PSEU</name>